<organism evidence="2 3">
    <name type="scientific">Sphingomonas xinjiangensis</name>
    <dbReference type="NCBI Taxonomy" id="643568"/>
    <lineage>
        <taxon>Bacteria</taxon>
        <taxon>Pseudomonadati</taxon>
        <taxon>Pseudomonadota</taxon>
        <taxon>Alphaproteobacteria</taxon>
        <taxon>Sphingomonadales</taxon>
        <taxon>Sphingomonadaceae</taxon>
        <taxon>Sphingomonas</taxon>
    </lineage>
</organism>
<accession>A0A840YSS8</accession>
<keyword evidence="3" id="KW-1185">Reference proteome</keyword>
<evidence type="ECO:0000256" key="1">
    <source>
        <dbReference type="SAM" id="Coils"/>
    </source>
</evidence>
<feature type="coiled-coil region" evidence="1">
    <location>
        <begin position="24"/>
        <end position="51"/>
    </location>
</feature>
<reference evidence="2 3" key="1">
    <citation type="submission" date="2020-08" db="EMBL/GenBank/DDBJ databases">
        <title>Genomic Encyclopedia of Type Strains, Phase IV (KMG-IV): sequencing the most valuable type-strain genomes for metagenomic binning, comparative biology and taxonomic classification.</title>
        <authorList>
            <person name="Goeker M."/>
        </authorList>
    </citation>
    <scope>NUCLEOTIDE SEQUENCE [LARGE SCALE GENOMIC DNA]</scope>
    <source>
        <strain evidence="2 3">DSM 26736</strain>
    </source>
</reference>
<evidence type="ECO:0008006" key="4">
    <source>
        <dbReference type="Google" id="ProtNLM"/>
    </source>
</evidence>
<dbReference type="Proteomes" id="UP000527143">
    <property type="component" value="Unassembled WGS sequence"/>
</dbReference>
<proteinExistence type="predicted"/>
<evidence type="ECO:0000313" key="2">
    <source>
        <dbReference type="EMBL" id="MBB5712717.1"/>
    </source>
</evidence>
<keyword evidence="1" id="KW-0175">Coiled coil</keyword>
<name>A0A840YSS8_9SPHN</name>
<dbReference type="EMBL" id="JACIJF010000023">
    <property type="protein sequence ID" value="MBB5712717.1"/>
    <property type="molecule type" value="Genomic_DNA"/>
</dbReference>
<evidence type="ECO:0000313" key="3">
    <source>
        <dbReference type="Proteomes" id="UP000527143"/>
    </source>
</evidence>
<dbReference type="RefSeq" id="WP_184091454.1">
    <property type="nucleotide sequence ID" value="NZ_JACIJF010000023.1"/>
</dbReference>
<dbReference type="AlphaFoldDB" id="A0A840YSS8"/>
<comment type="caution">
    <text evidence="2">The sequence shown here is derived from an EMBL/GenBank/DDBJ whole genome shotgun (WGS) entry which is preliminary data.</text>
</comment>
<gene>
    <name evidence="2" type="ORF">FHT02_003977</name>
</gene>
<protein>
    <recommendedName>
        <fullName evidence="4">RiboL-PSP-HEPN domain-containing protein</fullName>
    </recommendedName>
</protein>
<sequence>MEFDFTNRDHGEFLLEEINLTAQLAAVRSLIRRQQQADEELQKEVADIRKAAMKASGEYAMHLENTWVDNMHAGVFQDAAHSMSALGMLAPLVETLMTAIFRAIGREKLVAVADLKELRSKLKADEVWDPHVVAGIARKGKRKGELTKSTDILRGTVQLAELTGLEAHLPADWQVRMEALFRYRNRMFHNGFEWPADERAKFDEDVAGWPDGWFLKSERGTSKKGIMEPWIFYMSADFIRDTLKMIEAIIEAAGAFVIERSAKS</sequence>